<feature type="region of interest" description="Disordered" evidence="1">
    <location>
        <begin position="154"/>
        <end position="223"/>
    </location>
</feature>
<name>A0ABT2TW78_9FIRM</name>
<accession>A0ABT2TW78</accession>
<organism evidence="2 3">
    <name type="scientific">Blautia ammoniilytica</name>
    <dbReference type="NCBI Taxonomy" id="2981782"/>
    <lineage>
        <taxon>Bacteria</taxon>
        <taxon>Bacillati</taxon>
        <taxon>Bacillota</taxon>
        <taxon>Clostridia</taxon>
        <taxon>Lachnospirales</taxon>
        <taxon>Lachnospiraceae</taxon>
        <taxon>Blautia</taxon>
    </lineage>
</organism>
<feature type="compositionally biased region" description="Basic and acidic residues" evidence="1">
    <location>
        <begin position="154"/>
        <end position="166"/>
    </location>
</feature>
<dbReference type="Pfam" id="PF18960">
    <property type="entry name" value="DUF5702"/>
    <property type="match status" value="1"/>
</dbReference>
<comment type="caution">
    <text evidence="2">The sequence shown here is derived from an EMBL/GenBank/DDBJ whole genome shotgun (WGS) entry which is preliminary data.</text>
</comment>
<evidence type="ECO:0000313" key="2">
    <source>
        <dbReference type="EMBL" id="MCU6765812.1"/>
    </source>
</evidence>
<dbReference type="RefSeq" id="WP_158421731.1">
    <property type="nucleotide sequence ID" value="NZ_JAOQJL010000018.1"/>
</dbReference>
<evidence type="ECO:0000256" key="1">
    <source>
        <dbReference type="SAM" id="MobiDB-lite"/>
    </source>
</evidence>
<reference evidence="2 3" key="1">
    <citation type="journal article" date="2021" name="ISME Commun">
        <title>Automated analysis of genomic sequences facilitates high-throughput and comprehensive description of bacteria.</title>
        <authorList>
            <person name="Hitch T.C.A."/>
        </authorList>
    </citation>
    <scope>NUCLEOTIDE SEQUENCE [LARGE SCALE GENOMIC DNA]</scope>
    <source>
        <strain evidence="2 3">Sanger_23</strain>
    </source>
</reference>
<keyword evidence="3" id="KW-1185">Reference proteome</keyword>
<evidence type="ECO:0000313" key="3">
    <source>
        <dbReference type="Proteomes" id="UP001652409"/>
    </source>
</evidence>
<dbReference type="EMBL" id="JAOQJL010000018">
    <property type="protein sequence ID" value="MCU6765812.1"/>
    <property type="molecule type" value="Genomic_DNA"/>
</dbReference>
<dbReference type="Proteomes" id="UP001652409">
    <property type="component" value="Unassembled WGS sequence"/>
</dbReference>
<dbReference type="InterPro" id="IPR043756">
    <property type="entry name" value="DUF5702"/>
</dbReference>
<proteinExistence type="predicted"/>
<protein>
    <submittedName>
        <fullName evidence="2">DUF5702 domain-containing protein</fullName>
    </submittedName>
</protein>
<sequence length="501" mass="55784">MAGRNRKKSQGSITVFMALILSLVVSLICTGIESVRMAAARTQILAGMDIGLYSLFAQYDQALLKEYDLFALDVSNGTEALDLAFLCDELEKYMKPVLKQNSQKLKLQQCGLTGYRLLTDQKGEVFFQQITEYMKETLGSHGIQLLLDKMQERNEKTRKAEEEGNKAENGGTLESYDHEMSSAARESEEEQKKQEANSEFSEELGDGSQKEDNTGTQVVQADNPIPSIRRIRWMGILDLLLPPGQQVSDKEVSKRKLVSGREIQSGMPMRENLKEDTSTTSQILYQQYLMEKLGNYSDPGKGGLSYQIEYVLYGRDSDRENLKAVARKLLLIREGVNAACLAADPVRQGQASALAASIASGFLIPPAAPVIEAALILCWAFGESVLDVRELFAGGKVPLIKSGENWQLSLENLPHLLDVAETERKESPGGMNYEDYLQILLLSMNRENKKMRGMDMVELVMRTSAGWESFRLDGCVTALEASADVKANTRKVFSVAREYSY</sequence>
<gene>
    <name evidence="2" type="ORF">OCV61_10375</name>
</gene>